<dbReference type="RefSeq" id="WP_143879002.1">
    <property type="nucleotide sequence ID" value="NZ_BAABLZ010000001.1"/>
</dbReference>
<proteinExistence type="predicted"/>
<dbReference type="EMBL" id="CP041742">
    <property type="protein sequence ID" value="QDQ73490.1"/>
    <property type="molecule type" value="Genomic_DNA"/>
</dbReference>
<evidence type="ECO:0000313" key="3">
    <source>
        <dbReference type="Proteomes" id="UP000315891"/>
    </source>
</evidence>
<feature type="transmembrane region" description="Helical" evidence="1">
    <location>
        <begin position="16"/>
        <end position="35"/>
    </location>
</feature>
<reference evidence="2 3" key="1">
    <citation type="submission" date="2019-07" db="EMBL/GenBank/DDBJ databases">
        <title>Lysobacter weifangensis sp. nov., isolated from bensulfuron-methyl contaminated farmland soil.</title>
        <authorList>
            <person name="Zhao H."/>
        </authorList>
    </citation>
    <scope>NUCLEOTIDE SEQUENCE [LARGE SCALE GENOMIC DNA]</scope>
    <source>
        <strain evidence="2 3">CC-Bw-6</strain>
    </source>
</reference>
<keyword evidence="1" id="KW-0812">Transmembrane</keyword>
<keyword evidence="1" id="KW-0472">Membrane</keyword>
<protein>
    <recommendedName>
        <fullName evidence="4">DUF4175 domain-containing protein</fullName>
    </recommendedName>
</protein>
<dbReference type="AlphaFoldDB" id="A0A516V4M5"/>
<dbReference type="Proteomes" id="UP000315891">
    <property type="component" value="Chromosome"/>
</dbReference>
<evidence type="ECO:0008006" key="4">
    <source>
        <dbReference type="Google" id="ProtNLM"/>
    </source>
</evidence>
<gene>
    <name evidence="2" type="ORF">FNZ56_06205</name>
</gene>
<feature type="transmembrane region" description="Helical" evidence="1">
    <location>
        <begin position="73"/>
        <end position="94"/>
    </location>
</feature>
<evidence type="ECO:0000313" key="2">
    <source>
        <dbReference type="EMBL" id="QDQ73490.1"/>
    </source>
</evidence>
<organism evidence="2 3">
    <name type="scientific">Pseudoluteimonas lycopersici</name>
    <dbReference type="NCBI Taxonomy" id="1324796"/>
    <lineage>
        <taxon>Bacteria</taxon>
        <taxon>Pseudomonadati</taxon>
        <taxon>Pseudomonadota</taxon>
        <taxon>Gammaproteobacteria</taxon>
        <taxon>Lysobacterales</taxon>
        <taxon>Lysobacteraceae</taxon>
        <taxon>Pseudoluteimonas</taxon>
    </lineage>
</organism>
<accession>A0A516V4M5</accession>
<keyword evidence="3" id="KW-1185">Reference proteome</keyword>
<evidence type="ECO:0000256" key="1">
    <source>
        <dbReference type="SAM" id="Phobius"/>
    </source>
</evidence>
<name>A0A516V4M5_9GAMM</name>
<feature type="transmembrane region" description="Helical" evidence="1">
    <location>
        <begin position="41"/>
        <end position="61"/>
    </location>
</feature>
<sequence>MLIGVRLSDLGRRSRWLLAIASLLFFIALAATFLIPQSVLWMLRAWLLAILFLGAYWLSFLADLRGRLGTWQLALATLFGLLAWILVVAMLLLWPQLLMGA</sequence>
<keyword evidence="1" id="KW-1133">Transmembrane helix</keyword>